<evidence type="ECO:0000313" key="2">
    <source>
        <dbReference type="EMBL" id="CUN53716.1"/>
    </source>
</evidence>
<dbReference type="Proteomes" id="UP000095431">
    <property type="component" value="Unassembled WGS sequence"/>
</dbReference>
<dbReference type="EMBL" id="CYZN01000002">
    <property type="protein sequence ID" value="CUN53716.1"/>
    <property type="molecule type" value="Genomic_DNA"/>
</dbReference>
<dbReference type="AlphaFoldDB" id="A0A173XS00"/>
<accession>A0A173XS00</accession>
<keyword evidence="1" id="KW-0812">Transmembrane</keyword>
<reference evidence="2 3" key="1">
    <citation type="submission" date="2015-09" db="EMBL/GenBank/DDBJ databases">
        <authorList>
            <consortium name="Pathogen Informatics"/>
        </authorList>
    </citation>
    <scope>NUCLEOTIDE SEQUENCE [LARGE SCALE GENOMIC DNA]</scope>
    <source>
        <strain evidence="2 3">2789STDY5834863</strain>
    </source>
</reference>
<protein>
    <submittedName>
        <fullName evidence="2">Uncharacterized protein</fullName>
    </submittedName>
</protein>
<evidence type="ECO:0000256" key="1">
    <source>
        <dbReference type="SAM" id="Phobius"/>
    </source>
</evidence>
<keyword evidence="1" id="KW-1133">Transmembrane helix</keyword>
<feature type="transmembrane region" description="Helical" evidence="1">
    <location>
        <begin position="39"/>
        <end position="59"/>
    </location>
</feature>
<dbReference type="Gene3D" id="2.60.40.1630">
    <property type="entry name" value="bacillus anthracis domain"/>
    <property type="match status" value="1"/>
</dbReference>
<keyword evidence="1" id="KW-0472">Membrane</keyword>
<organism evidence="2 3">
    <name type="scientific">Blautia wexlerae</name>
    <dbReference type="NCBI Taxonomy" id="418240"/>
    <lineage>
        <taxon>Bacteria</taxon>
        <taxon>Bacillati</taxon>
        <taxon>Bacillota</taxon>
        <taxon>Clostridia</taxon>
        <taxon>Lachnospirales</taxon>
        <taxon>Lachnospiraceae</taxon>
        <taxon>Blautia</taxon>
    </lineage>
</organism>
<proteinExistence type="predicted"/>
<gene>
    <name evidence="2" type="ORF">ERS852478_00411</name>
</gene>
<name>A0A173XS00_9FIRM</name>
<dbReference type="RefSeq" id="WP_055199603.1">
    <property type="nucleotide sequence ID" value="NZ_BTHH01000001.1"/>
</dbReference>
<evidence type="ECO:0000313" key="3">
    <source>
        <dbReference type="Proteomes" id="UP000095431"/>
    </source>
</evidence>
<sequence>MKKDEYSFLELFGNIDDEYIVQALQPWKRQTRRYMVYHIGRKAVCLAFIVMLGLCLAFHDQVHAAVSRFTTMIAEILQISNDLEPYTDVINTTQEKDGISITLNEVILTNNSLLVSVNLDAETEYDGIGISVGESIKINGREYACDSSRVYQKQNLEEKKHQYVVEWIYDEGVPLTKKADIELGIVVHKQIEDMDGETFTFAFSASKEELQKNTVHLNLNQVISLSEGEAVIRDFSINNVTSSLKLESDKFYPEENQYYVEITDMQGDKYRYSLVKKDDKLFTFQNDEDILSSNSEWLDGQIFSLSYAYDAENKDSMDFGTIGSGESEIFKVDFAEMQPVGQKFRIKLKE</sequence>